<evidence type="ECO:0000256" key="1">
    <source>
        <dbReference type="SAM" id="MobiDB-lite"/>
    </source>
</evidence>
<evidence type="ECO:0000313" key="2">
    <source>
        <dbReference type="EMBL" id="KPJ13147.1"/>
    </source>
</evidence>
<protein>
    <submittedName>
        <fullName evidence="2">Uncharacterized protein</fullName>
    </submittedName>
</protein>
<gene>
    <name evidence="2" type="ORF">RR48_01418</name>
</gene>
<dbReference type="EMBL" id="KQ460648">
    <property type="protein sequence ID" value="KPJ13147.1"/>
    <property type="molecule type" value="Genomic_DNA"/>
</dbReference>
<organism evidence="2 3">
    <name type="scientific">Papilio machaon</name>
    <name type="common">Old World swallowtail butterfly</name>
    <dbReference type="NCBI Taxonomy" id="76193"/>
    <lineage>
        <taxon>Eukaryota</taxon>
        <taxon>Metazoa</taxon>
        <taxon>Ecdysozoa</taxon>
        <taxon>Arthropoda</taxon>
        <taxon>Hexapoda</taxon>
        <taxon>Insecta</taxon>
        <taxon>Pterygota</taxon>
        <taxon>Neoptera</taxon>
        <taxon>Endopterygota</taxon>
        <taxon>Lepidoptera</taxon>
        <taxon>Glossata</taxon>
        <taxon>Ditrysia</taxon>
        <taxon>Papilionoidea</taxon>
        <taxon>Papilionidae</taxon>
        <taxon>Papilioninae</taxon>
        <taxon>Papilio</taxon>
    </lineage>
</organism>
<keyword evidence="3" id="KW-1185">Reference proteome</keyword>
<evidence type="ECO:0000313" key="3">
    <source>
        <dbReference type="Proteomes" id="UP000053240"/>
    </source>
</evidence>
<accession>A0A0N0PC87</accession>
<proteinExistence type="predicted"/>
<sequence>MEVDRIASDSENVAVDENDKSVVEGGAGDAASSHTGRIKRKNRKYGRSNSKEAVGVVSTPLPKYRSWKNCRRPRNGHGRGLPKKARYCVENIVDREDLTELLEDLMDEEFDTACHDNSTKGQVPTTPDRQICRAGKSAGRASGCTIYMKLFTLSRVRHFCRARHFYRAFCHYKLPVERPGPE</sequence>
<name>A0A0N0PC87_PAPMA</name>
<dbReference type="Proteomes" id="UP000053240">
    <property type="component" value="Unassembled WGS sequence"/>
</dbReference>
<dbReference type="AlphaFoldDB" id="A0A0N0PC87"/>
<feature type="region of interest" description="Disordered" evidence="1">
    <location>
        <begin position="1"/>
        <end position="52"/>
    </location>
</feature>
<reference evidence="2 3" key="1">
    <citation type="journal article" date="2015" name="Nat. Commun.">
        <title>Outbred genome sequencing and CRISPR/Cas9 gene editing in butterflies.</title>
        <authorList>
            <person name="Li X."/>
            <person name="Fan D."/>
            <person name="Zhang W."/>
            <person name="Liu G."/>
            <person name="Zhang L."/>
            <person name="Zhao L."/>
            <person name="Fang X."/>
            <person name="Chen L."/>
            <person name="Dong Y."/>
            <person name="Chen Y."/>
            <person name="Ding Y."/>
            <person name="Zhao R."/>
            <person name="Feng M."/>
            <person name="Zhu Y."/>
            <person name="Feng Y."/>
            <person name="Jiang X."/>
            <person name="Zhu D."/>
            <person name="Xiang H."/>
            <person name="Feng X."/>
            <person name="Li S."/>
            <person name="Wang J."/>
            <person name="Zhang G."/>
            <person name="Kronforst M.R."/>
            <person name="Wang W."/>
        </authorList>
    </citation>
    <scope>NUCLEOTIDE SEQUENCE [LARGE SCALE GENOMIC DNA]</scope>
    <source>
        <strain evidence="2">Ya'a_city_454_Pm</strain>
        <tissue evidence="2">Whole body</tissue>
    </source>
</reference>
<dbReference type="InParanoid" id="A0A0N0PC87"/>
<feature type="compositionally biased region" description="Basic residues" evidence="1">
    <location>
        <begin position="36"/>
        <end position="46"/>
    </location>
</feature>